<name>A0A5C7GGZ4_9FLAO</name>
<keyword evidence="5" id="KW-1185">Reference proteome</keyword>
<evidence type="ECO:0000313" key="4">
    <source>
        <dbReference type="EMBL" id="TXG36110.1"/>
    </source>
</evidence>
<sequence length="531" mass="59120">MKSRKITNTFFCLIALCFILKLNAQGGLINILNEDYFGFEVSSGDDGWWMQQPENFSIVNDKGANGSSRSLKYTNATSFSGSKKAFGSTSIEDMLIDLEPGTYDVKAMVWLEAGSQISNIRINFRTDGQSEQNVFLNISSIATGQWVEVTGTLNLGFNFSDTNIRVLVHSADIGIGTFYLDDLQLWAEPPTEIVQIPVSSKIETINKNNLTLKKGSYEISLKLWLDSNSTISNFYTLIDEPWVSTKWDLSSIAKDEWVELKEEFQIDEPASQAKFSLKVNNNPDLGGGKGFFYIDDIIIDKKKSAYEEYDNFTVKMIGETCPDKGNGQIIITAKAQKDYEVEFNGSIYDFSNELTITDIVPGEYDLCILVKNTTFKSCFKVSIEASENISGKVVSSKGNEVSVNIVSGTPPFNVSVNGLSLFETHQNLFNVSANNGDVLEVKTSKDCEGVLNEEIKQIKIYPNPVNNLLNIITPKDSDVMMFDVLGNLIWSKENTSKQIELPISEVKLRTGIYIIKVITSDGVYSEKVVIN</sequence>
<feature type="chain" id="PRO_5023016526" evidence="2">
    <location>
        <begin position="25"/>
        <end position="531"/>
    </location>
</feature>
<reference evidence="4 5" key="1">
    <citation type="submission" date="2019-08" db="EMBL/GenBank/DDBJ databases">
        <title>Seonamhaeicola sediminis sp. nov., isolated from marine sediment.</title>
        <authorList>
            <person name="Cao W.R."/>
        </authorList>
    </citation>
    <scope>NUCLEOTIDE SEQUENCE [LARGE SCALE GENOMIC DNA]</scope>
    <source>
        <strain evidence="4 5">1505</strain>
    </source>
</reference>
<dbReference type="NCBIfam" id="TIGR04183">
    <property type="entry name" value="Por_Secre_tail"/>
    <property type="match status" value="1"/>
</dbReference>
<evidence type="ECO:0000313" key="5">
    <source>
        <dbReference type="Proteomes" id="UP000321080"/>
    </source>
</evidence>
<comment type="caution">
    <text evidence="4">The sequence shown here is derived from an EMBL/GenBank/DDBJ whole genome shotgun (WGS) entry which is preliminary data.</text>
</comment>
<dbReference type="InterPro" id="IPR008979">
    <property type="entry name" value="Galactose-bd-like_sf"/>
</dbReference>
<dbReference type="InterPro" id="IPR026444">
    <property type="entry name" value="Secre_tail"/>
</dbReference>
<accession>A0A5C7GGZ4</accession>
<evidence type="ECO:0000256" key="1">
    <source>
        <dbReference type="ARBA" id="ARBA00022729"/>
    </source>
</evidence>
<feature type="signal peptide" evidence="2">
    <location>
        <begin position="1"/>
        <end position="24"/>
    </location>
</feature>
<dbReference type="OrthoDB" id="9809583at2"/>
<evidence type="ECO:0000256" key="2">
    <source>
        <dbReference type="SAM" id="SignalP"/>
    </source>
</evidence>
<gene>
    <name evidence="4" type="ORF">FUA22_13565</name>
</gene>
<keyword evidence="1 2" id="KW-0732">Signal</keyword>
<proteinExistence type="predicted"/>
<dbReference type="EMBL" id="VRKQ01000012">
    <property type="protein sequence ID" value="TXG36110.1"/>
    <property type="molecule type" value="Genomic_DNA"/>
</dbReference>
<organism evidence="4 5">
    <name type="scientific">Seonamhaeicola maritimus</name>
    <dbReference type="NCBI Taxonomy" id="2591822"/>
    <lineage>
        <taxon>Bacteria</taxon>
        <taxon>Pseudomonadati</taxon>
        <taxon>Bacteroidota</taxon>
        <taxon>Flavobacteriia</taxon>
        <taxon>Flavobacteriales</taxon>
        <taxon>Flavobacteriaceae</taxon>
    </lineage>
</organism>
<dbReference type="Gene3D" id="2.60.120.260">
    <property type="entry name" value="Galactose-binding domain-like"/>
    <property type="match status" value="2"/>
</dbReference>
<dbReference type="RefSeq" id="WP_147769139.1">
    <property type="nucleotide sequence ID" value="NZ_VRKQ01000012.1"/>
</dbReference>
<feature type="domain" description="Secretion system C-terminal sorting" evidence="3">
    <location>
        <begin position="460"/>
        <end position="530"/>
    </location>
</feature>
<dbReference type="Proteomes" id="UP000321080">
    <property type="component" value="Unassembled WGS sequence"/>
</dbReference>
<dbReference type="Pfam" id="PF18962">
    <property type="entry name" value="Por_Secre_tail"/>
    <property type="match status" value="1"/>
</dbReference>
<protein>
    <submittedName>
        <fullName evidence="4">T9SS type A sorting domain-containing protein</fullName>
    </submittedName>
</protein>
<dbReference type="SUPFAM" id="SSF49785">
    <property type="entry name" value="Galactose-binding domain-like"/>
    <property type="match status" value="1"/>
</dbReference>
<evidence type="ECO:0000259" key="3">
    <source>
        <dbReference type="Pfam" id="PF18962"/>
    </source>
</evidence>
<dbReference type="AlphaFoldDB" id="A0A5C7GGZ4"/>